<evidence type="ECO:0000313" key="4">
    <source>
        <dbReference type="EMBL" id="MCH4295190.1"/>
    </source>
</evidence>
<dbReference type="PANTHER" id="PTHR11240">
    <property type="entry name" value="RIBONUCLEASE T2"/>
    <property type="match status" value="1"/>
</dbReference>
<dbReference type="SUPFAM" id="SSF55895">
    <property type="entry name" value="Ribonuclease Rh-like"/>
    <property type="match status" value="1"/>
</dbReference>
<keyword evidence="3" id="KW-0732">Signal</keyword>
<dbReference type="Gene3D" id="3.90.730.10">
    <property type="entry name" value="Ribonuclease T2-like"/>
    <property type="match status" value="1"/>
</dbReference>
<proteinExistence type="inferred from homology"/>
<accession>A0AAJ1FBM2</accession>
<dbReference type="InterPro" id="IPR001568">
    <property type="entry name" value="RNase_T2-like"/>
</dbReference>
<comment type="similarity">
    <text evidence="1 2">Belongs to the RNase T2 family.</text>
</comment>
<reference evidence="4 5" key="1">
    <citation type="submission" date="2022-02" db="EMBL/GenBank/DDBJ databases">
        <title>The genome sequence of Shewanella sp. 3B26.</title>
        <authorList>
            <person name="Du J."/>
        </authorList>
    </citation>
    <scope>NUCLEOTIDE SEQUENCE [LARGE SCALE GENOMIC DNA]</scope>
    <source>
        <strain evidence="4 5">3B26</strain>
    </source>
</reference>
<feature type="signal peptide" evidence="3">
    <location>
        <begin position="1"/>
        <end position="21"/>
    </location>
</feature>
<dbReference type="Proteomes" id="UP001297581">
    <property type="component" value="Unassembled WGS sequence"/>
</dbReference>
<evidence type="ECO:0000256" key="3">
    <source>
        <dbReference type="SAM" id="SignalP"/>
    </source>
</evidence>
<dbReference type="Pfam" id="PF00445">
    <property type="entry name" value="Ribonuclease_T2"/>
    <property type="match status" value="1"/>
</dbReference>
<protein>
    <submittedName>
        <fullName evidence="4">Ribonuclease T</fullName>
    </submittedName>
</protein>
<evidence type="ECO:0000256" key="1">
    <source>
        <dbReference type="ARBA" id="ARBA00007469"/>
    </source>
</evidence>
<organism evidence="4 5">
    <name type="scientific">Shewanella zhuhaiensis</name>
    <dbReference type="NCBI Taxonomy" id="2919576"/>
    <lineage>
        <taxon>Bacteria</taxon>
        <taxon>Pseudomonadati</taxon>
        <taxon>Pseudomonadota</taxon>
        <taxon>Gammaproteobacteria</taxon>
        <taxon>Alteromonadales</taxon>
        <taxon>Shewanellaceae</taxon>
        <taxon>Shewanella</taxon>
    </lineage>
</organism>
<keyword evidence="5" id="KW-1185">Reference proteome</keyword>
<evidence type="ECO:0000256" key="2">
    <source>
        <dbReference type="RuleBase" id="RU004328"/>
    </source>
</evidence>
<gene>
    <name evidence="4" type="ORF">MJ923_12845</name>
</gene>
<dbReference type="InterPro" id="IPR018188">
    <property type="entry name" value="RNase_T2_His_AS_1"/>
</dbReference>
<name>A0AAJ1FBM2_9GAMM</name>
<dbReference type="GO" id="GO:0033897">
    <property type="term" value="F:ribonuclease T2 activity"/>
    <property type="evidence" value="ECO:0007669"/>
    <property type="project" value="InterPro"/>
</dbReference>
<comment type="caution">
    <text evidence="4">The sequence shown here is derived from an EMBL/GenBank/DDBJ whole genome shotgun (WGS) entry which is preliminary data.</text>
</comment>
<dbReference type="RefSeq" id="WP_240591438.1">
    <property type="nucleotide sequence ID" value="NZ_JAKUDL010000004.1"/>
</dbReference>
<dbReference type="GO" id="GO:0006401">
    <property type="term" value="P:RNA catabolic process"/>
    <property type="evidence" value="ECO:0007669"/>
    <property type="project" value="UniProtKB-ARBA"/>
</dbReference>
<dbReference type="GO" id="GO:0003723">
    <property type="term" value="F:RNA binding"/>
    <property type="evidence" value="ECO:0007669"/>
    <property type="project" value="InterPro"/>
</dbReference>
<dbReference type="InterPro" id="IPR036430">
    <property type="entry name" value="RNase_T2-like_sf"/>
</dbReference>
<evidence type="ECO:0000313" key="5">
    <source>
        <dbReference type="Proteomes" id="UP001297581"/>
    </source>
</evidence>
<dbReference type="EMBL" id="JAKUDL010000004">
    <property type="protein sequence ID" value="MCH4295190.1"/>
    <property type="molecule type" value="Genomic_DNA"/>
</dbReference>
<dbReference type="PANTHER" id="PTHR11240:SF22">
    <property type="entry name" value="RIBONUCLEASE T2"/>
    <property type="match status" value="1"/>
</dbReference>
<dbReference type="AlphaFoldDB" id="A0AAJ1FBM2"/>
<dbReference type="PROSITE" id="PS00530">
    <property type="entry name" value="RNASE_T2_1"/>
    <property type="match status" value="1"/>
</dbReference>
<feature type="chain" id="PRO_5042469300" evidence="3">
    <location>
        <begin position="22"/>
        <end position="323"/>
    </location>
</feature>
<sequence length="323" mass="35511">MSLLRRLIPLIALSLVASAKADTFVADQNCPLYQSKNKLTNPGEVMTVPGQHYSVLEVLGNPNRPDWVRLETAALTSPARWVNGRCGKIEQQGTSADSGRCDVAGEQDSHILALSWQGAFCELYGKGKRECHALEGNPDDARWQALTLHGLWPNKASCGTDYGFCGSVHQKARGFCNYPAIALNKEAETALAGVMPSAEFSTCLDRHQWWKHGSCQTMDASDYFIEAARLTRLVNESRMAKALAQSSGKMQTTANLRKLFTEEFGKHSGKRVSFHCSRGLLTEVRLSLPDRLDSSIEIKHLMARSGPDLRDSCPASFLVDKPG</sequence>